<comment type="caution">
    <text evidence="22">The sequence shown here is derived from an EMBL/GenBank/DDBJ whole genome shotgun (WGS) entry which is preliminary data.</text>
</comment>
<dbReference type="GO" id="GO:0003697">
    <property type="term" value="F:single-stranded DNA binding"/>
    <property type="evidence" value="ECO:0007669"/>
    <property type="project" value="UniProtKB-UniRule"/>
</dbReference>
<evidence type="ECO:0000256" key="19">
    <source>
        <dbReference type="SAM" id="MobiDB-lite"/>
    </source>
</evidence>
<name>A0A8H8UAN8_9HELO</name>
<dbReference type="AlphaFoldDB" id="A0A8H8UAN8"/>
<evidence type="ECO:0000256" key="4">
    <source>
        <dbReference type="ARBA" id="ARBA00009506"/>
    </source>
</evidence>
<dbReference type="InterPro" id="IPR006642">
    <property type="entry name" value="Rad18_UBZ4"/>
</dbReference>
<evidence type="ECO:0000256" key="1">
    <source>
        <dbReference type="ARBA" id="ARBA00000900"/>
    </source>
</evidence>
<feature type="domain" description="RING-type" evidence="20">
    <location>
        <begin position="79"/>
        <end position="117"/>
    </location>
</feature>
<keyword evidence="9 17" id="KW-0227">DNA damage</keyword>
<evidence type="ECO:0000256" key="16">
    <source>
        <dbReference type="PROSITE-ProRule" id="PRU00175"/>
    </source>
</evidence>
<evidence type="ECO:0000256" key="12">
    <source>
        <dbReference type="ARBA" id="ARBA00022833"/>
    </source>
</evidence>
<dbReference type="Gene3D" id="3.30.160.60">
    <property type="entry name" value="Classic Zinc Finger"/>
    <property type="match status" value="1"/>
</dbReference>
<keyword evidence="15 18" id="KW-0539">Nucleus</keyword>
<evidence type="ECO:0000256" key="7">
    <source>
        <dbReference type="ARBA" id="ARBA00022679"/>
    </source>
</evidence>
<dbReference type="InterPro" id="IPR001841">
    <property type="entry name" value="Znf_RING"/>
</dbReference>
<evidence type="ECO:0000256" key="14">
    <source>
        <dbReference type="ARBA" id="ARBA00023204"/>
    </source>
</evidence>
<reference evidence="22 23" key="1">
    <citation type="submission" date="2018-05" db="EMBL/GenBank/DDBJ databases">
        <title>Genome sequencing and assembly of the regulated plant pathogen Lachnellula willkommii and related sister species for the development of diagnostic species identification markers.</title>
        <authorList>
            <person name="Giroux E."/>
            <person name="Bilodeau G."/>
        </authorList>
    </citation>
    <scope>NUCLEOTIDE SEQUENCE [LARGE SCALE GENOMIC DNA]</scope>
    <source>
        <strain evidence="22 23">CBS 160.35</strain>
    </source>
</reference>
<dbReference type="Pfam" id="PF13923">
    <property type="entry name" value="zf-C3HC4_2"/>
    <property type="match status" value="1"/>
</dbReference>
<evidence type="ECO:0000259" key="21">
    <source>
        <dbReference type="PROSITE" id="PS51908"/>
    </source>
</evidence>
<keyword evidence="14 17" id="KW-0234">DNA repair</keyword>
<dbReference type="InterPro" id="IPR017907">
    <property type="entry name" value="Znf_RING_CS"/>
</dbReference>
<evidence type="ECO:0000256" key="6">
    <source>
        <dbReference type="ARBA" id="ARBA00015551"/>
    </source>
</evidence>
<comment type="pathway">
    <text evidence="3 18">Protein modification; protein ubiquitination.</text>
</comment>
<dbReference type="InterPro" id="IPR039577">
    <property type="entry name" value="Rad18"/>
</dbReference>
<evidence type="ECO:0000313" key="22">
    <source>
        <dbReference type="EMBL" id="TVY37378.1"/>
    </source>
</evidence>
<evidence type="ECO:0000259" key="20">
    <source>
        <dbReference type="PROSITE" id="PS50089"/>
    </source>
</evidence>
<dbReference type="PROSITE" id="PS00518">
    <property type="entry name" value="ZF_RING_1"/>
    <property type="match status" value="1"/>
</dbReference>
<dbReference type="NCBIfam" id="TIGR00599">
    <property type="entry name" value="rad18"/>
    <property type="match status" value="1"/>
</dbReference>
<protein>
    <recommendedName>
        <fullName evidence="6 18">Postreplication repair E3 ubiquitin-protein ligase RAD18</fullName>
        <ecNumber evidence="5 18">2.3.2.27</ecNumber>
    </recommendedName>
    <alternativeName>
        <fullName evidence="18">RING-type E3 ubiquitin transferase RAD18</fullName>
    </alternativeName>
</protein>
<evidence type="ECO:0000256" key="15">
    <source>
        <dbReference type="ARBA" id="ARBA00023242"/>
    </source>
</evidence>
<keyword evidence="8 18" id="KW-0479">Metal-binding</keyword>
<dbReference type="InterPro" id="IPR013083">
    <property type="entry name" value="Znf_RING/FYVE/PHD"/>
</dbReference>
<feature type="compositionally biased region" description="Polar residues" evidence="19">
    <location>
        <begin position="424"/>
        <end position="444"/>
    </location>
</feature>
<dbReference type="SUPFAM" id="SSF57850">
    <property type="entry name" value="RING/U-box"/>
    <property type="match status" value="1"/>
</dbReference>
<dbReference type="GO" id="GO:0005634">
    <property type="term" value="C:nucleus"/>
    <property type="evidence" value="ECO:0007669"/>
    <property type="project" value="UniProtKB-SubCell"/>
</dbReference>
<dbReference type="SMART" id="SM00184">
    <property type="entry name" value="RING"/>
    <property type="match status" value="1"/>
</dbReference>
<feature type="region of interest" description="Disordered" evidence="19">
    <location>
        <begin position="235"/>
        <end position="261"/>
    </location>
</feature>
<feature type="region of interest" description="Disordered" evidence="19">
    <location>
        <begin position="384"/>
        <end position="496"/>
    </location>
</feature>
<keyword evidence="7 18" id="KW-0808">Transferase</keyword>
<evidence type="ECO:0000256" key="8">
    <source>
        <dbReference type="ARBA" id="ARBA00022723"/>
    </source>
</evidence>
<evidence type="ECO:0000313" key="23">
    <source>
        <dbReference type="Proteomes" id="UP000443090"/>
    </source>
</evidence>
<feature type="compositionally biased region" description="Polar residues" evidence="19">
    <location>
        <begin position="487"/>
        <end position="496"/>
    </location>
</feature>
<evidence type="ECO:0000256" key="9">
    <source>
        <dbReference type="ARBA" id="ARBA00022763"/>
    </source>
</evidence>
<proteinExistence type="inferred from homology"/>
<dbReference type="Proteomes" id="UP000443090">
    <property type="component" value="Unassembled WGS sequence"/>
</dbReference>
<evidence type="ECO:0000256" key="3">
    <source>
        <dbReference type="ARBA" id="ARBA00004906"/>
    </source>
</evidence>
<sequence length="496" mass="54438">FKACGNTTYLRFAIHIVPNTKRASPNPNESCDSADGTEILPSNMNGKAPKSDGFEVLDSTDWLATPLPKLSAVEAALRCQVCKDFYDTPMITSCSHTFCSLCIRRALGGNGLCPGCRTPDQEVRLKFNNTVYDMVEAFKAARPEILEYTKQRPTPIARRASPKRSREDSELGSVEDGPSAKRTRSSRRLAPQPTTRVTVVDSDFEDEDFIPEKGVVQCPVCQKLVKEVMINSHLDGGCMDEPKRPRSSKGSIQSPVEPPPMEIKRPERLAQLNYSMVKDGPLKKKLVDQGISAMGSRQMLERRFAEWVTLWNSNCDARIPKGKNDLRRELEVWERTQGVRAQMSYSTDPGAQIKDKNFDGKAWATKHDDSFRNLIANARRKLPTKPVVPPVEPGEPSAAGPVGFVSPYATPPAPTDTMMKESGATANSQPQSSAQNIPNASYTSADGPDGGQRRFFDEGSGNATLPPSSQLSNGIPRLENDTGIGSDMSTMNTIQQ</sequence>
<comment type="similarity">
    <text evidence="4 18">Belongs to the RAD18 family.</text>
</comment>
<dbReference type="GO" id="GO:0006281">
    <property type="term" value="P:DNA repair"/>
    <property type="evidence" value="ECO:0007669"/>
    <property type="project" value="UniProtKB-KW"/>
</dbReference>
<dbReference type="EC" id="2.3.2.27" evidence="5 18"/>
<feature type="domain" description="UBZ4-type" evidence="21">
    <location>
        <begin position="215"/>
        <end position="243"/>
    </location>
</feature>
<gene>
    <name evidence="22" type="primary">rad18</name>
    <name evidence="22" type="ORF">LOCC1_G005627</name>
</gene>
<comment type="catalytic activity">
    <reaction evidence="1 18">
        <text>S-ubiquitinyl-[E2 ubiquitin-conjugating enzyme]-L-cysteine + [acceptor protein]-L-lysine = [E2 ubiquitin-conjugating enzyme]-L-cysteine + N(6)-ubiquitinyl-[acceptor protein]-L-lysine.</text>
        <dbReference type="EC" id="2.3.2.27"/>
    </reaction>
</comment>
<accession>A0A8H8UAN8</accession>
<feature type="region of interest" description="Disordered" evidence="19">
    <location>
        <begin position="149"/>
        <end position="198"/>
    </location>
</feature>
<dbReference type="GO" id="GO:0006301">
    <property type="term" value="P:DNA damage tolerance"/>
    <property type="evidence" value="ECO:0007669"/>
    <property type="project" value="InterPro"/>
</dbReference>
<keyword evidence="23" id="KW-1185">Reference proteome</keyword>
<keyword evidence="12 18" id="KW-0862">Zinc</keyword>
<dbReference type="Gene3D" id="3.30.40.10">
    <property type="entry name" value="Zinc/RING finger domain, C3HC4 (zinc finger)"/>
    <property type="match status" value="1"/>
</dbReference>
<dbReference type="GO" id="GO:0008270">
    <property type="term" value="F:zinc ion binding"/>
    <property type="evidence" value="ECO:0007669"/>
    <property type="project" value="UniProtKB-KW"/>
</dbReference>
<evidence type="ECO:0000256" key="13">
    <source>
        <dbReference type="ARBA" id="ARBA00023125"/>
    </source>
</evidence>
<dbReference type="SMART" id="SM00734">
    <property type="entry name" value="ZnF_Rad18"/>
    <property type="match status" value="1"/>
</dbReference>
<evidence type="ECO:0000256" key="17">
    <source>
        <dbReference type="PROSITE-ProRule" id="PRU01256"/>
    </source>
</evidence>
<evidence type="ECO:0000256" key="5">
    <source>
        <dbReference type="ARBA" id="ARBA00012483"/>
    </source>
</evidence>
<evidence type="ECO:0000256" key="10">
    <source>
        <dbReference type="ARBA" id="ARBA00022771"/>
    </source>
</evidence>
<dbReference type="PANTHER" id="PTHR14134">
    <property type="entry name" value="E3 UBIQUITIN-PROTEIN LIGASE RAD18"/>
    <property type="match status" value="1"/>
</dbReference>
<dbReference type="PROSITE" id="PS50089">
    <property type="entry name" value="ZF_RING_2"/>
    <property type="match status" value="1"/>
</dbReference>
<comment type="subcellular location">
    <subcellularLocation>
        <location evidence="2 18">Nucleus</location>
    </subcellularLocation>
</comment>
<dbReference type="PROSITE" id="PS51908">
    <property type="entry name" value="ZF_UBZ4"/>
    <property type="match status" value="1"/>
</dbReference>
<dbReference type="GO" id="GO:0061630">
    <property type="term" value="F:ubiquitin protein ligase activity"/>
    <property type="evidence" value="ECO:0007669"/>
    <property type="project" value="UniProtKB-UniRule"/>
</dbReference>
<dbReference type="FunFam" id="3.30.40.10:FF:000172">
    <property type="entry name" value="E3 ubiquitin-protein ligase RAD18"/>
    <property type="match status" value="1"/>
</dbReference>
<dbReference type="OrthoDB" id="9049620at2759"/>
<feature type="compositionally biased region" description="Polar residues" evidence="19">
    <location>
        <begin position="461"/>
        <end position="473"/>
    </location>
</feature>
<dbReference type="UniPathway" id="UPA00143"/>
<dbReference type="GO" id="GO:0006513">
    <property type="term" value="P:protein monoubiquitination"/>
    <property type="evidence" value="ECO:0007669"/>
    <property type="project" value="InterPro"/>
</dbReference>
<dbReference type="InterPro" id="IPR004580">
    <property type="entry name" value="Rad18_fungi"/>
</dbReference>
<keyword evidence="10 16" id="KW-0863">Zinc-finger</keyword>
<evidence type="ECO:0000256" key="2">
    <source>
        <dbReference type="ARBA" id="ARBA00004123"/>
    </source>
</evidence>
<comment type="function">
    <text evidence="18">E3 RING-finger protein, member of the UBC2/RAD6 epistasis group. Associates to the E2 ubiquitin conjugating enzyme UBC2/RAD6 to form the UBC2-RAD18 ubiquitin ligase complex involved in postreplicative repair (PRR) of damaged DNA.</text>
</comment>
<feature type="non-terminal residue" evidence="22">
    <location>
        <position position="1"/>
    </location>
</feature>
<dbReference type="PANTHER" id="PTHR14134:SF2">
    <property type="entry name" value="E3 UBIQUITIN-PROTEIN LIGASE RAD18"/>
    <property type="match status" value="1"/>
</dbReference>
<comment type="subunit">
    <text evidence="18">Interacts with E2 UBC2, forming a complex with ubiquitin ligase activity.</text>
</comment>
<dbReference type="EMBL" id="QGMI01000715">
    <property type="protein sequence ID" value="TVY37378.1"/>
    <property type="molecule type" value="Genomic_DNA"/>
</dbReference>
<keyword evidence="13 18" id="KW-0238">DNA-binding</keyword>
<evidence type="ECO:0000256" key="11">
    <source>
        <dbReference type="ARBA" id="ARBA00022786"/>
    </source>
</evidence>
<dbReference type="GO" id="GO:0097505">
    <property type="term" value="C:Rad6-Rad18 complex"/>
    <property type="evidence" value="ECO:0007669"/>
    <property type="project" value="TreeGrafter"/>
</dbReference>
<organism evidence="22 23">
    <name type="scientific">Lachnellula occidentalis</name>
    <dbReference type="NCBI Taxonomy" id="215460"/>
    <lineage>
        <taxon>Eukaryota</taxon>
        <taxon>Fungi</taxon>
        <taxon>Dikarya</taxon>
        <taxon>Ascomycota</taxon>
        <taxon>Pezizomycotina</taxon>
        <taxon>Leotiomycetes</taxon>
        <taxon>Helotiales</taxon>
        <taxon>Lachnaceae</taxon>
        <taxon>Lachnellula</taxon>
    </lineage>
</organism>
<evidence type="ECO:0000256" key="18">
    <source>
        <dbReference type="RuleBase" id="RU368093"/>
    </source>
</evidence>
<keyword evidence="11 18" id="KW-0833">Ubl conjugation pathway</keyword>